<sequence>MGLKEFFAEWRRRCPLIRAIEKWRFERKKNKFEVKRKNS</sequence>
<accession>A0A0S1XDA4</accession>
<dbReference type="EMBL" id="CP013050">
    <property type="protein sequence ID" value="ALM75749.1"/>
    <property type="molecule type" value="Genomic_DNA"/>
</dbReference>
<reference evidence="1 2" key="1">
    <citation type="journal article" date="2016" name="Genome Announc.">
        <title>Complete genome sequence of the hyperthermophilic and piezophilic archaeon Thermococcus barophilus Ch5, capable of growth at the expense of hydrogenogenesis from carbon monoxide and formate.</title>
        <authorList>
            <person name="Oger P."/>
            <person name="Sokolova T.G."/>
            <person name="Kozhevnikova D.A."/>
            <person name="Taranov E.A."/>
            <person name="Vannier P."/>
            <person name="Lee H.S."/>
            <person name="Kwon K.K."/>
            <person name="Kang S.G."/>
            <person name="Lee J.H."/>
            <person name="Bonch-Osmolovskaya E.A."/>
            <person name="Lebedinsky A.V."/>
        </authorList>
    </citation>
    <scope>NUCLEOTIDE SEQUENCE [LARGE SCALE GENOMIC DNA]</scope>
    <source>
        <strain evidence="2">Ch5</strain>
    </source>
</reference>
<protein>
    <submittedName>
        <fullName evidence="1">Uncharacterized protein</fullName>
    </submittedName>
</protein>
<dbReference type="PATRIC" id="fig|55802.8.peg.1823"/>
<gene>
    <name evidence="1" type="ORF">TBCH5v1_1840</name>
</gene>
<name>A0A0S1XDA4_THEBA</name>
<dbReference type="STRING" id="55802.TBCH5v1_1840"/>
<dbReference type="AlphaFoldDB" id="A0A0S1XDA4"/>
<dbReference type="Proteomes" id="UP000066042">
    <property type="component" value="Chromosome"/>
</dbReference>
<proteinExistence type="predicted"/>
<evidence type="ECO:0000313" key="1">
    <source>
        <dbReference type="EMBL" id="ALM75749.1"/>
    </source>
</evidence>
<evidence type="ECO:0000313" key="2">
    <source>
        <dbReference type="Proteomes" id="UP000066042"/>
    </source>
</evidence>
<organism evidence="1 2">
    <name type="scientific">Thermococcus barophilus</name>
    <dbReference type="NCBI Taxonomy" id="55802"/>
    <lineage>
        <taxon>Archaea</taxon>
        <taxon>Methanobacteriati</taxon>
        <taxon>Methanobacteriota</taxon>
        <taxon>Thermococci</taxon>
        <taxon>Thermococcales</taxon>
        <taxon>Thermococcaceae</taxon>
        <taxon>Thermococcus</taxon>
    </lineage>
</organism>